<keyword evidence="1" id="KW-0472">Membrane</keyword>
<dbReference type="Proteomes" id="UP000293854">
    <property type="component" value="Unassembled WGS sequence"/>
</dbReference>
<evidence type="ECO:0000313" key="3">
    <source>
        <dbReference type="EMBL" id="RZI00001.1"/>
    </source>
</evidence>
<sequence length="290" mass="32639">MEFKYNKGEHTRMKKLLIIGIVMFVAFFSLGSLVWFVHDKSILPNEEVHKTFSDENVQDITVSGKKSNIKVVQGNQLKLNYNGEKPINYSIHNGILKISEKQKNDIAPSINPFKKNKQNMTIEVPKKKLNDINVSTDVGDIHFDGVHAKTATIWNNISDVNFTKSKVDSVEIKSESSRLSFNQTSFDNGNIKIDNGSIKGNNSIIRDSVFIIGRGNINLKNMKKACDLKAFAKNGSINFAYKDKPEDTLLKLNPSDGKKIVNNPNFEDEKTGDGKNILEFYTNHGDIEIN</sequence>
<evidence type="ECO:0000256" key="1">
    <source>
        <dbReference type="SAM" id="Phobius"/>
    </source>
</evidence>
<evidence type="ECO:0000313" key="4">
    <source>
        <dbReference type="Proteomes" id="UP000293854"/>
    </source>
</evidence>
<dbReference type="AlphaFoldDB" id="A0A4Q7CLB9"/>
<organism evidence="3 4">
    <name type="scientific">Staphylococcus condimenti</name>
    <dbReference type="NCBI Taxonomy" id="70255"/>
    <lineage>
        <taxon>Bacteria</taxon>
        <taxon>Bacillati</taxon>
        <taxon>Bacillota</taxon>
        <taxon>Bacilli</taxon>
        <taxon>Bacillales</taxon>
        <taxon>Staphylococcaceae</taxon>
        <taxon>Staphylococcus</taxon>
    </lineage>
</organism>
<proteinExistence type="predicted"/>
<gene>
    <name evidence="3" type="ORF">EIG99_12790</name>
</gene>
<protein>
    <recommendedName>
        <fullName evidence="2">DUF4097 domain-containing protein</fullName>
    </recommendedName>
</protein>
<dbReference type="InterPro" id="IPR025164">
    <property type="entry name" value="Toastrack_DUF4097"/>
</dbReference>
<keyword evidence="1" id="KW-1133">Transmembrane helix</keyword>
<evidence type="ECO:0000259" key="2">
    <source>
        <dbReference type="Pfam" id="PF13349"/>
    </source>
</evidence>
<dbReference type="OrthoDB" id="2412664at2"/>
<accession>A0A4Q7CLB9</accession>
<reference evidence="3 4" key="1">
    <citation type="submission" date="2018-11" db="EMBL/GenBank/DDBJ databases">
        <title>Genomic profiling of Staphylococcus species from a Poultry farm system in KwaZulu-Natal, South Africa.</title>
        <authorList>
            <person name="Amoako D.G."/>
            <person name="Somboro A.M."/>
            <person name="Abia A.L.K."/>
            <person name="Bester L.A."/>
            <person name="Essack S.Y."/>
        </authorList>
    </citation>
    <scope>NUCLEOTIDE SEQUENCE [LARGE SCALE GENOMIC DNA]</scope>
    <source>
        <strain evidence="3 4">SA11</strain>
    </source>
</reference>
<keyword evidence="1" id="KW-0812">Transmembrane</keyword>
<feature type="domain" description="DUF4097" evidence="2">
    <location>
        <begin position="58"/>
        <end position="289"/>
    </location>
</feature>
<comment type="caution">
    <text evidence="3">The sequence shown here is derived from an EMBL/GenBank/DDBJ whole genome shotgun (WGS) entry which is preliminary data.</text>
</comment>
<dbReference type="Pfam" id="PF13349">
    <property type="entry name" value="DUF4097"/>
    <property type="match status" value="1"/>
</dbReference>
<name>A0A4Q7CLB9_9STAP</name>
<dbReference type="EMBL" id="RQTE01000365">
    <property type="protein sequence ID" value="RZI00001.1"/>
    <property type="molecule type" value="Genomic_DNA"/>
</dbReference>
<feature type="transmembrane region" description="Helical" evidence="1">
    <location>
        <begin position="16"/>
        <end position="37"/>
    </location>
</feature>